<feature type="transmembrane region" description="Helical" evidence="3">
    <location>
        <begin position="500"/>
        <end position="520"/>
    </location>
</feature>
<dbReference type="AlphaFoldDB" id="A0A9X5BIN8"/>
<keyword evidence="2" id="KW-0288">FMN</keyword>
<keyword evidence="6" id="KW-1185">Reference proteome</keyword>
<dbReference type="SUPFAM" id="SSF52218">
    <property type="entry name" value="Flavoproteins"/>
    <property type="match status" value="1"/>
</dbReference>
<gene>
    <name evidence="5" type="ORF">D5281_13485</name>
</gene>
<feature type="transmembrane region" description="Helical" evidence="3">
    <location>
        <begin position="388"/>
        <end position="420"/>
    </location>
</feature>
<evidence type="ECO:0000256" key="1">
    <source>
        <dbReference type="ARBA" id="ARBA00022630"/>
    </source>
</evidence>
<dbReference type="PANTHER" id="PTHR43278:SF2">
    <property type="entry name" value="IRON-SULFUR FLAVOPROTEIN"/>
    <property type="match status" value="1"/>
</dbReference>
<organism evidence="5 6">
    <name type="scientific">Parablautia muri</name>
    <dbReference type="NCBI Taxonomy" id="2320879"/>
    <lineage>
        <taxon>Bacteria</taxon>
        <taxon>Bacillati</taxon>
        <taxon>Bacillota</taxon>
        <taxon>Clostridia</taxon>
        <taxon>Lachnospirales</taxon>
        <taxon>Lachnospiraceae</taxon>
        <taxon>Parablautia</taxon>
    </lineage>
</organism>
<dbReference type="EMBL" id="QZDT01000021">
    <property type="protein sequence ID" value="NBJ93577.1"/>
    <property type="molecule type" value="Genomic_DNA"/>
</dbReference>
<evidence type="ECO:0000256" key="2">
    <source>
        <dbReference type="ARBA" id="ARBA00022643"/>
    </source>
</evidence>
<dbReference type="Pfam" id="PF03358">
    <property type="entry name" value="FMN_red"/>
    <property type="match status" value="1"/>
</dbReference>
<evidence type="ECO:0000256" key="3">
    <source>
        <dbReference type="SAM" id="Phobius"/>
    </source>
</evidence>
<dbReference type="PANTHER" id="PTHR43278">
    <property type="entry name" value="NAD(P)H-DEPENDENT FMN-CONTAINING OXIDOREDUCTASE YWQN-RELATED"/>
    <property type="match status" value="1"/>
</dbReference>
<accession>A0A9X5BIN8</accession>
<dbReference type="Proteomes" id="UP001154420">
    <property type="component" value="Unassembled WGS sequence"/>
</dbReference>
<evidence type="ECO:0000259" key="4">
    <source>
        <dbReference type="Pfam" id="PF03358"/>
    </source>
</evidence>
<protein>
    <submittedName>
        <fullName evidence="5">Flavodoxin family protein</fullName>
    </submittedName>
</protein>
<name>A0A9X5BIN8_9FIRM</name>
<evidence type="ECO:0000313" key="5">
    <source>
        <dbReference type="EMBL" id="NBJ93577.1"/>
    </source>
</evidence>
<feature type="transmembrane region" description="Helical" evidence="3">
    <location>
        <begin position="526"/>
        <end position="546"/>
    </location>
</feature>
<dbReference type="Gene3D" id="3.30.1050.10">
    <property type="entry name" value="SCP2 sterol-binding domain"/>
    <property type="match status" value="1"/>
</dbReference>
<dbReference type="InterPro" id="IPR036527">
    <property type="entry name" value="SCP2_sterol-bd_dom_sf"/>
</dbReference>
<dbReference type="InterPro" id="IPR029039">
    <property type="entry name" value="Flavoprotein-like_sf"/>
</dbReference>
<feature type="transmembrane region" description="Helical" evidence="3">
    <location>
        <begin position="427"/>
        <end position="445"/>
    </location>
</feature>
<comment type="caution">
    <text evidence="5">The sequence shown here is derived from an EMBL/GenBank/DDBJ whole genome shotgun (WGS) entry which is preliminary data.</text>
</comment>
<keyword evidence="3" id="KW-0812">Transmembrane</keyword>
<keyword evidence="1" id="KW-0285">Flavoprotein</keyword>
<dbReference type="OrthoDB" id="9805976at2"/>
<dbReference type="InterPro" id="IPR005025">
    <property type="entry name" value="FMN_Rdtase-like_dom"/>
</dbReference>
<keyword evidence="3" id="KW-1133">Transmembrane helix</keyword>
<proteinExistence type="predicted"/>
<dbReference type="Gene3D" id="3.40.50.360">
    <property type="match status" value="1"/>
</dbReference>
<dbReference type="RefSeq" id="WP_160560653.1">
    <property type="nucleotide sequence ID" value="NZ_QZDT01000021.1"/>
</dbReference>
<dbReference type="GO" id="GO:0016491">
    <property type="term" value="F:oxidoreductase activity"/>
    <property type="evidence" value="ECO:0007669"/>
    <property type="project" value="InterPro"/>
</dbReference>
<feature type="domain" description="NADPH-dependent FMN reductase-like" evidence="4">
    <location>
        <begin position="1"/>
        <end position="110"/>
    </location>
</feature>
<keyword evidence="3" id="KW-0472">Membrane</keyword>
<dbReference type="InterPro" id="IPR051796">
    <property type="entry name" value="ISF_SsuE-like"/>
</dbReference>
<reference evidence="5" key="1">
    <citation type="submission" date="2018-09" db="EMBL/GenBank/DDBJ databases">
        <title>Murine metabolic-syndrome-specific gut microbial biobank.</title>
        <authorList>
            <person name="Liu C."/>
        </authorList>
    </citation>
    <scope>NUCLEOTIDE SEQUENCE</scope>
    <source>
        <strain evidence="5">D42-62</strain>
    </source>
</reference>
<dbReference type="SUPFAM" id="SSF55718">
    <property type="entry name" value="SCP-like"/>
    <property type="match status" value="1"/>
</dbReference>
<evidence type="ECO:0000313" key="6">
    <source>
        <dbReference type="Proteomes" id="UP001154420"/>
    </source>
</evidence>
<sequence>MNIFVINGSPRGEKSNSYQLTKAFLRGMTLALGKAPDTEQVNMKTVSVNELHIHPCLGCFSCWNKTPGKCCIQDDMQEIIEKLLWADVIIWSFPLYYFTVPGGLKNLIDRQLPMLLPFMTERKDSFGSGSHPSRYDISRKRNIILSTCGFYTAEGNYDGIYSLFDHMCGKDQYTALCCGQGELFRVPELSERTEAYLKFVEKAGQEYVKGGIQESTWANLRQLLYPKETFEAMADASWGINRESGEKESESLIFTRQMAALYHKAAYQGKDLVLEMYYTDLNECYQILLGREGSSVFTDGSQTATTRIETPYTLWRSIAAGEIRGDEALMKKMYKVKGDFHLMLQWDTYFGSGKTSPEGAIKKNGAAQGEDCRNLHIPPRGTNMNLLLLPWIIFWAAASIHSYNGSLLSIASCAVIPLLFYRNKKTIYDTLTAALVIGFSLGIFLGAPKRILLPLSYLSFGIMWTASCFRKIPLTAHYSLNQYGGEGALQNPLFLKTNRILTFMWGILYLLTPIWTYFIMGTRITALTGAINSILPIFMGIFTAWFQKWYPAKVASGD</sequence>